<dbReference type="Pfam" id="PF25872">
    <property type="entry name" value="HTH_77"/>
    <property type="match status" value="1"/>
</dbReference>
<evidence type="ECO:0000256" key="1">
    <source>
        <dbReference type="ARBA" id="ARBA00023125"/>
    </source>
</evidence>
<accession>A0ABR9A2Z8</accession>
<proteinExistence type="predicted"/>
<evidence type="ECO:0000313" key="4">
    <source>
        <dbReference type="EMBL" id="MBD8120412.1"/>
    </source>
</evidence>
<dbReference type="SUPFAM" id="SSF46894">
    <property type="entry name" value="C-terminal effector domain of the bipartite response regulators"/>
    <property type="match status" value="1"/>
</dbReference>
<dbReference type="Pfam" id="PF00486">
    <property type="entry name" value="Trans_reg_C"/>
    <property type="match status" value="1"/>
</dbReference>
<dbReference type="InterPro" id="IPR058852">
    <property type="entry name" value="HTH_77"/>
</dbReference>
<evidence type="ECO:0000256" key="2">
    <source>
        <dbReference type="PROSITE-ProRule" id="PRU01091"/>
    </source>
</evidence>
<dbReference type="RefSeq" id="WP_191943162.1">
    <property type="nucleotide sequence ID" value="NZ_JACYNP010000002.1"/>
</dbReference>
<dbReference type="InterPro" id="IPR027417">
    <property type="entry name" value="P-loop_NTPase"/>
</dbReference>
<reference evidence="4 5" key="1">
    <citation type="journal article" date="2020" name="FEMS Microbiol. Ecol.">
        <title>Temporal dynamics of bacterial communities during seed development and maturation.</title>
        <authorList>
            <person name="Chesneau G."/>
            <person name="Torres-Cortes G."/>
            <person name="Briand M."/>
            <person name="Darrasse A."/>
            <person name="Preveaux A."/>
            <person name="Marais C."/>
            <person name="Jacques M.A."/>
            <person name="Shade A."/>
            <person name="Barret M."/>
        </authorList>
    </citation>
    <scope>NUCLEOTIDE SEQUENCE [LARGE SCALE GENOMIC DNA]</scope>
    <source>
        <strain evidence="4 5">CFBP13723</strain>
    </source>
</reference>
<feature type="domain" description="OmpR/PhoB-type" evidence="3">
    <location>
        <begin position="18"/>
        <end position="115"/>
    </location>
</feature>
<dbReference type="InterPro" id="IPR001867">
    <property type="entry name" value="OmpR/PhoB-type_DNA-bd"/>
</dbReference>
<dbReference type="InterPro" id="IPR049945">
    <property type="entry name" value="AAA_22"/>
</dbReference>
<dbReference type="CDD" id="cd00383">
    <property type="entry name" value="trans_reg_C"/>
    <property type="match status" value="1"/>
</dbReference>
<gene>
    <name evidence="4" type="ORF">IFT62_04225</name>
</gene>
<organism evidence="4 5">
    <name type="scientific">Pseudomonas lutea</name>
    <dbReference type="NCBI Taxonomy" id="243924"/>
    <lineage>
        <taxon>Bacteria</taxon>
        <taxon>Pseudomonadati</taxon>
        <taxon>Pseudomonadota</taxon>
        <taxon>Gammaproteobacteria</taxon>
        <taxon>Pseudomonadales</taxon>
        <taxon>Pseudomonadaceae</taxon>
        <taxon>Pseudomonas</taxon>
    </lineage>
</organism>
<sequence>MNLDKSVGDSVMEASVPEGAVVFGPFVLVPQHHLLLKHGQPVALGSRAMLLLTAMATRPGELLEKAELLGLVWPRVVVEECNLRAQVLTLRRTLETDTGLTCIVTVPGRGYRFVAPITCAITAPASPTPSLAAAQPVASEQPGSTLSLSEVPAGAIAAARSADRAVFGREALLETLTRQLEACRFVTLTGPAGTGKTTVAQALIHRLQAHYPQGVYFIDLAPVMRGGLVHVVIAAALKIDCNTSDPLTVITRSLANSKALLVLDNCEHVLEEAAVAVEALLHHARHCAVLATSREPLRAAGESVHEVEPLPFPPTSLPVNAEAALNYPAVALLVEQIKSHDPSYVFVEHDAAAAAAICSKLDGNALAIEIAAARVRAFGMQSLAEILDGSFRLQMTGRRTALPRHRSLAAALDWTHAMLSPAEQSLLRQLSVFNGLFSLRAVQAVTELAGADPAALMESLMDKSLVVAREQGSMTRYRLLETTRLYAAQKLGEHAETDHTALRHALWMLAELKGSVQALTTTPAAQWLARYAADVDGVRTALQWAYSARGHRALAIELTLVSLPLWLRLSLTAECYGWVNRGLEPAGEQLPVPAHSRMLLLTASASLMVLTFGGGKALRQAWQQVADDAAALHDTEHRLRALWGLWTDHCCANQYEPALALADRYLSLSQSGQRGERQLLGLRMRATAQFHMGRLQAAKQSVLESLSAPLSADAHLIDLHFDQRIAARSLKAQIQLLQGDQVGALTTLEDNVNQAVRLNHPATLWHTLCLGAIPATLLLGQQEKAQQYLALLVDSMAGHDLYLWRQFARCFEHILSIRQGAAEASLPALGNVMEQLQDQGGTPLFSLIRCEYALGLAQLGLVDRAIELVKQTVQTAEAREERWFLPQLLRTKARLLLDQGQSPPVAISRLLNLALEEARCQGAHFWIEPLLDDVRRLDALNQGQPGLLCQSGH</sequence>
<dbReference type="Pfam" id="PF13401">
    <property type="entry name" value="AAA_22"/>
    <property type="match status" value="1"/>
</dbReference>
<dbReference type="EMBL" id="JACYNP010000002">
    <property type="protein sequence ID" value="MBD8120412.1"/>
    <property type="molecule type" value="Genomic_DNA"/>
</dbReference>
<keyword evidence="5" id="KW-1185">Reference proteome</keyword>
<protein>
    <submittedName>
        <fullName evidence="4">Winged helix-turn-helix domain-containing protein</fullName>
    </submittedName>
</protein>
<dbReference type="PANTHER" id="PTHR47691:SF3">
    <property type="entry name" value="HTH-TYPE TRANSCRIPTIONAL REGULATOR RV0890C-RELATED"/>
    <property type="match status" value="1"/>
</dbReference>
<dbReference type="SMART" id="SM00862">
    <property type="entry name" value="Trans_reg_C"/>
    <property type="match status" value="1"/>
</dbReference>
<dbReference type="PROSITE" id="PS51755">
    <property type="entry name" value="OMPR_PHOB"/>
    <property type="match status" value="1"/>
</dbReference>
<dbReference type="SUPFAM" id="SSF52540">
    <property type="entry name" value="P-loop containing nucleoside triphosphate hydrolases"/>
    <property type="match status" value="1"/>
</dbReference>
<dbReference type="Gene3D" id="1.10.10.10">
    <property type="entry name" value="Winged helix-like DNA-binding domain superfamily/Winged helix DNA-binding domain"/>
    <property type="match status" value="1"/>
</dbReference>
<dbReference type="InterPro" id="IPR003593">
    <property type="entry name" value="AAA+_ATPase"/>
</dbReference>
<dbReference type="Proteomes" id="UP000625247">
    <property type="component" value="Unassembled WGS sequence"/>
</dbReference>
<dbReference type="InterPro" id="IPR036388">
    <property type="entry name" value="WH-like_DNA-bd_sf"/>
</dbReference>
<dbReference type="SMART" id="SM00382">
    <property type="entry name" value="AAA"/>
    <property type="match status" value="1"/>
</dbReference>
<evidence type="ECO:0000313" key="5">
    <source>
        <dbReference type="Proteomes" id="UP000625247"/>
    </source>
</evidence>
<evidence type="ECO:0000259" key="3">
    <source>
        <dbReference type="PROSITE" id="PS51755"/>
    </source>
</evidence>
<feature type="DNA-binding region" description="OmpR/PhoB-type" evidence="2">
    <location>
        <begin position="18"/>
        <end position="115"/>
    </location>
</feature>
<keyword evidence="1 2" id="KW-0238">DNA-binding</keyword>
<dbReference type="Gene3D" id="3.40.50.300">
    <property type="entry name" value="P-loop containing nucleotide triphosphate hydrolases"/>
    <property type="match status" value="1"/>
</dbReference>
<dbReference type="PANTHER" id="PTHR47691">
    <property type="entry name" value="REGULATOR-RELATED"/>
    <property type="match status" value="1"/>
</dbReference>
<name>A0ABR9A2Z8_9PSED</name>
<comment type="caution">
    <text evidence="4">The sequence shown here is derived from an EMBL/GenBank/DDBJ whole genome shotgun (WGS) entry which is preliminary data.</text>
</comment>
<dbReference type="InterPro" id="IPR016032">
    <property type="entry name" value="Sig_transdc_resp-reg_C-effctor"/>
</dbReference>